<dbReference type="PANTHER" id="PTHR23150:SF19">
    <property type="entry name" value="FORMYLGLYCINE-GENERATING ENZYME"/>
    <property type="match status" value="1"/>
</dbReference>
<comment type="caution">
    <text evidence="3">The sequence shown here is derived from an EMBL/GenBank/DDBJ whole genome shotgun (WGS) entry which is preliminary data.</text>
</comment>
<evidence type="ECO:0000313" key="4">
    <source>
        <dbReference type="Proteomes" id="UP000438106"/>
    </source>
</evidence>
<dbReference type="Proteomes" id="UP000438106">
    <property type="component" value="Unassembled WGS sequence"/>
</dbReference>
<dbReference type="SUPFAM" id="SSF56436">
    <property type="entry name" value="C-type lectin-like"/>
    <property type="match status" value="1"/>
</dbReference>
<organism evidence="3 4">
    <name type="scientific">Devosia marina</name>
    <dbReference type="NCBI Taxonomy" id="2683198"/>
    <lineage>
        <taxon>Bacteria</taxon>
        <taxon>Pseudomonadati</taxon>
        <taxon>Pseudomonadota</taxon>
        <taxon>Alphaproteobacteria</taxon>
        <taxon>Hyphomicrobiales</taxon>
        <taxon>Devosiaceae</taxon>
        <taxon>Devosia</taxon>
    </lineage>
</organism>
<dbReference type="EMBL" id="WQRF01000004">
    <property type="protein sequence ID" value="MVT00130.1"/>
    <property type="molecule type" value="Genomic_DNA"/>
</dbReference>
<reference evidence="3 4" key="1">
    <citation type="submission" date="2019-12" db="EMBL/GenBank/DDBJ databases">
        <title>Devosia maris sp. nov., isolated from the deep seawater.</title>
        <authorList>
            <person name="Liu Y."/>
        </authorList>
    </citation>
    <scope>NUCLEOTIDE SEQUENCE [LARGE SCALE GENOMIC DNA]</scope>
    <source>
        <strain evidence="3 4">L53-10-65</strain>
    </source>
</reference>
<gene>
    <name evidence="3" type="ORF">GO014_13950</name>
</gene>
<evidence type="ECO:0000256" key="1">
    <source>
        <dbReference type="SAM" id="MobiDB-lite"/>
    </source>
</evidence>
<dbReference type="Pfam" id="PF03781">
    <property type="entry name" value="FGE-sulfatase"/>
    <property type="match status" value="1"/>
</dbReference>
<evidence type="ECO:0000313" key="3">
    <source>
        <dbReference type="EMBL" id="MVT00130.1"/>
    </source>
</evidence>
<dbReference type="InterPro" id="IPR042095">
    <property type="entry name" value="SUMF_sf"/>
</dbReference>
<proteinExistence type="predicted"/>
<dbReference type="InterPro" id="IPR016187">
    <property type="entry name" value="CTDL_fold"/>
</dbReference>
<dbReference type="Gene3D" id="3.90.1580.10">
    <property type="entry name" value="paralog of FGE (formylglycine-generating enzyme)"/>
    <property type="match status" value="1"/>
</dbReference>
<protein>
    <submittedName>
        <fullName evidence="3">SUMF1/EgtB/PvdO family nonheme iron enzyme</fullName>
    </submittedName>
</protein>
<dbReference type="PANTHER" id="PTHR23150">
    <property type="entry name" value="SULFATASE MODIFYING FACTOR 1, 2"/>
    <property type="match status" value="1"/>
</dbReference>
<evidence type="ECO:0000259" key="2">
    <source>
        <dbReference type="Pfam" id="PF03781"/>
    </source>
</evidence>
<dbReference type="GO" id="GO:0120147">
    <property type="term" value="F:formylglycine-generating oxidase activity"/>
    <property type="evidence" value="ECO:0007669"/>
    <property type="project" value="TreeGrafter"/>
</dbReference>
<sequence>MALRSKLGKPRGVPRPVLRHGDAPRAQGAVSLIFLGRQSAARGFAVTFDASTCCAPRRGADNVPAAPHPALTGRVQHDDVLLPGGHFAMGDSFDEGLPGDGEGPVHEVELSPFRIDRTCVTNEQFATFVAETGYVTEAERFGNSSVFAPAVLAGTSDVIGTAGSAWWLIVRGACWRHPFGPQSDLTDMADHPAVHLSHSDALAYCGWSGRALPTEAEWEFAARGGLAGRRFPWGDELEQDGQHHANVWQGTFPQYNSAADGWLATAPVRTYEPNAYGLYQMVGNVWEWCADWFDPSYYRTSQASDPQGPETGQARVVRGGSYLCHHSYCRRYRVAARSANTPNSSTGNLGFRTVFRHLAPAA</sequence>
<accession>A0A7X3K4Z6</accession>
<name>A0A7X3K4Z6_9HYPH</name>
<dbReference type="InterPro" id="IPR005532">
    <property type="entry name" value="SUMF_dom"/>
</dbReference>
<feature type="region of interest" description="Disordered" evidence="1">
    <location>
        <begin position="1"/>
        <end position="22"/>
    </location>
</feature>
<keyword evidence="4" id="KW-1185">Reference proteome</keyword>
<dbReference type="AlphaFoldDB" id="A0A7X3K4Z6"/>
<dbReference type="InterPro" id="IPR051043">
    <property type="entry name" value="Sulfatase_Mod_Factor_Kinase"/>
</dbReference>
<feature type="domain" description="Sulfatase-modifying factor enzyme-like" evidence="2">
    <location>
        <begin position="78"/>
        <end position="354"/>
    </location>
</feature>